<accession>A0A2G5K7W1</accession>
<keyword evidence="2" id="KW-1185">Reference proteome</keyword>
<gene>
    <name evidence="1" type="ORF">BFP76_00320</name>
</gene>
<dbReference type="AlphaFoldDB" id="A0A2G5K7W1"/>
<dbReference type="PIRSF" id="PIRSF033905">
    <property type="entry name" value="UCP033905"/>
    <property type="match status" value="1"/>
</dbReference>
<comment type="caution">
    <text evidence="1">The sequence shown here is derived from an EMBL/GenBank/DDBJ whole genome shotgun (WGS) entry which is preliminary data.</text>
</comment>
<reference evidence="1 2" key="1">
    <citation type="submission" date="2016-08" db="EMBL/GenBank/DDBJ databases">
        <title>Draft genome of Amylibacter sp. strain 4G11.</title>
        <authorList>
            <person name="Wong S.-K."/>
            <person name="Hamasaki K."/>
            <person name="Yoshizawa S."/>
        </authorList>
    </citation>
    <scope>NUCLEOTIDE SEQUENCE [LARGE SCALE GENOMIC DNA]</scope>
    <source>
        <strain evidence="1 2">4G11</strain>
    </source>
</reference>
<name>A0A2G5K7W1_9RHOB</name>
<organism evidence="1 2">
    <name type="scientific">Paramylibacter kogurei</name>
    <dbReference type="NCBI Taxonomy" id="1889778"/>
    <lineage>
        <taxon>Bacteria</taxon>
        <taxon>Pseudomonadati</taxon>
        <taxon>Pseudomonadota</taxon>
        <taxon>Alphaproteobacteria</taxon>
        <taxon>Rhodobacterales</taxon>
        <taxon>Paracoccaceae</taxon>
        <taxon>Paramylibacter</taxon>
    </lineage>
</organism>
<dbReference type="OrthoDB" id="108649at2"/>
<dbReference type="NCBIfam" id="NF040903">
    <property type="entry name" value="GguC"/>
    <property type="match status" value="1"/>
</dbReference>
<dbReference type="EMBL" id="MDGM01000009">
    <property type="protein sequence ID" value="PIB25621.1"/>
    <property type="molecule type" value="Genomic_DNA"/>
</dbReference>
<dbReference type="Gene3D" id="3.90.850.10">
    <property type="entry name" value="Fumarylacetoacetase-like, C-terminal domain"/>
    <property type="match status" value="1"/>
</dbReference>
<evidence type="ECO:0000313" key="2">
    <source>
        <dbReference type="Proteomes" id="UP000231516"/>
    </source>
</evidence>
<protein>
    <submittedName>
        <fullName evidence="1">GguC protein</fullName>
    </submittedName>
</protein>
<dbReference type="Proteomes" id="UP000231516">
    <property type="component" value="Unassembled WGS sequence"/>
</dbReference>
<dbReference type="InterPro" id="IPR036663">
    <property type="entry name" value="Fumarylacetoacetase_C_sf"/>
</dbReference>
<evidence type="ECO:0000313" key="1">
    <source>
        <dbReference type="EMBL" id="PIB25621.1"/>
    </source>
</evidence>
<dbReference type="GO" id="GO:0003824">
    <property type="term" value="F:catalytic activity"/>
    <property type="evidence" value="ECO:0007669"/>
    <property type="project" value="InterPro"/>
</dbReference>
<sequence length="331" mass="36459">MFLSQIKSLDGDVQVIMRDGEDARVVNMVNNTYELATRAIKADKSLIDMIEELGLGSSVDLLQAINQNRIVLPVHHHDPAHLHMTGTGLTHLGSAATRNAMHTQTDNANTPITDSMRIFQDGVENGKPEAGKIGAQPEWFYKGNGNAAVAPESPLTKPSFALDAGEEPEIAGIYIISDTGTPYRIGYSLANEFSDHITERGNYLWLAHSKLRQASFGPEILIGDLPHDIRGTSRILRGDETLWEKSFLSGIDNMSHSIENLEHHHFKYDLFRQPGDLHVHFFGTATLSFADEIQTREGDIFEIDAPQLGIALRNPLTVSTSEPDVCPVTAL</sequence>
<dbReference type="RefSeq" id="WP_099592003.1">
    <property type="nucleotide sequence ID" value="NZ_MDGM01000009.1"/>
</dbReference>
<dbReference type="SUPFAM" id="SSF56529">
    <property type="entry name" value="FAH"/>
    <property type="match status" value="1"/>
</dbReference>
<dbReference type="InterPro" id="IPR009645">
    <property type="entry name" value="GguC"/>
</dbReference>
<proteinExistence type="predicted"/>